<keyword evidence="4" id="KW-0493">Microtubule</keyword>
<feature type="binding site" evidence="3">
    <location>
        <begin position="47"/>
        <end position="54"/>
    </location>
    <ligand>
        <name>ATP</name>
        <dbReference type="ChEBI" id="CHEBI:30616"/>
    </ligand>
</feature>
<dbReference type="Proteomes" id="UP001162483">
    <property type="component" value="Unassembled WGS sequence"/>
</dbReference>
<organism evidence="6 7">
    <name type="scientific">Staurois parvus</name>
    <dbReference type="NCBI Taxonomy" id="386267"/>
    <lineage>
        <taxon>Eukaryota</taxon>
        <taxon>Metazoa</taxon>
        <taxon>Chordata</taxon>
        <taxon>Craniata</taxon>
        <taxon>Vertebrata</taxon>
        <taxon>Euteleostomi</taxon>
        <taxon>Amphibia</taxon>
        <taxon>Batrachia</taxon>
        <taxon>Anura</taxon>
        <taxon>Neobatrachia</taxon>
        <taxon>Ranoidea</taxon>
        <taxon>Ranidae</taxon>
        <taxon>Staurois</taxon>
    </lineage>
</organism>
<dbReference type="InterPro" id="IPR001752">
    <property type="entry name" value="Kinesin_motor_dom"/>
</dbReference>
<feature type="domain" description="Kinesin motor" evidence="5">
    <location>
        <begin position="1"/>
        <end position="260"/>
    </location>
</feature>
<dbReference type="PROSITE" id="PS00411">
    <property type="entry name" value="KINESIN_MOTOR_1"/>
    <property type="match status" value="1"/>
</dbReference>
<evidence type="ECO:0000256" key="1">
    <source>
        <dbReference type="ARBA" id="ARBA00022741"/>
    </source>
</evidence>
<protein>
    <recommendedName>
        <fullName evidence="4">Kinesin-like protein</fullName>
    </recommendedName>
</protein>
<dbReference type="InterPro" id="IPR019821">
    <property type="entry name" value="Kinesin_motor_CS"/>
</dbReference>
<gene>
    <name evidence="6" type="ORF">SPARVUS_LOCUS5674964</name>
</gene>
<evidence type="ECO:0000313" key="7">
    <source>
        <dbReference type="Proteomes" id="UP001162483"/>
    </source>
</evidence>
<evidence type="ECO:0000256" key="2">
    <source>
        <dbReference type="ARBA" id="ARBA00022840"/>
    </source>
</evidence>
<keyword evidence="3 4" id="KW-0505">Motor protein</keyword>
<proteinExistence type="inferred from homology"/>
<comment type="similarity">
    <text evidence="3 4">Belongs to the TRAFAC class myosin-kinesin ATPase superfamily. Kinesin family.</text>
</comment>
<accession>A0ABN9CS06</accession>
<comment type="caution">
    <text evidence="6">The sequence shown here is derived from an EMBL/GenBank/DDBJ whole genome shotgun (WGS) entry which is preliminary data.</text>
</comment>
<evidence type="ECO:0000256" key="4">
    <source>
        <dbReference type="RuleBase" id="RU000394"/>
    </source>
</evidence>
<dbReference type="InterPro" id="IPR036961">
    <property type="entry name" value="Kinesin_motor_dom_sf"/>
</dbReference>
<sequence length="260" mass="28692">FTYDFSYFSADPKNANYISQEWVFKDLGSEVLKSAFEGYNACVFAYGQTGSGKSYTMMGNPGDSGLIPRICEGLFSRIADVTRRGDASFRTEVSYLEIYNERVRDLLRRKSSKTFNLRVREHPKEGPYVEDLSKHLVQNYSDVEELMDAGNINRTTAATGMNDVSSRSHAIFTINFTQAKFDAEMPCETVSKIHLVDLAGSERADATGATGVRLKEGGNINKSLVTLGNVISALADLSQDATNHLAKKKSKCSCLTGILF</sequence>
<feature type="non-terminal residue" evidence="6">
    <location>
        <position position="1"/>
    </location>
</feature>
<keyword evidence="2 3" id="KW-0067">ATP-binding</keyword>
<dbReference type="PANTHER" id="PTHR47117">
    <property type="entry name" value="STAR-RELATED LIPID TRANSFER PROTEIN 9"/>
    <property type="match status" value="1"/>
</dbReference>
<dbReference type="Pfam" id="PF00225">
    <property type="entry name" value="Kinesin"/>
    <property type="match status" value="1"/>
</dbReference>
<dbReference type="PROSITE" id="PS50067">
    <property type="entry name" value="KINESIN_MOTOR_2"/>
    <property type="match status" value="1"/>
</dbReference>
<dbReference type="SUPFAM" id="SSF52540">
    <property type="entry name" value="P-loop containing nucleoside triphosphate hydrolases"/>
    <property type="match status" value="1"/>
</dbReference>
<evidence type="ECO:0000256" key="3">
    <source>
        <dbReference type="PROSITE-ProRule" id="PRU00283"/>
    </source>
</evidence>
<dbReference type="InterPro" id="IPR027417">
    <property type="entry name" value="P-loop_NTPase"/>
</dbReference>
<dbReference type="SMART" id="SM00129">
    <property type="entry name" value="KISc"/>
    <property type="match status" value="1"/>
</dbReference>
<dbReference type="PANTHER" id="PTHR47117:SF8">
    <property type="entry name" value="KINESIN FAMILY MEMBER 16B"/>
    <property type="match status" value="1"/>
</dbReference>
<evidence type="ECO:0000313" key="6">
    <source>
        <dbReference type="EMBL" id="CAI9562914.1"/>
    </source>
</evidence>
<name>A0ABN9CS06_9NEOB</name>
<dbReference type="EMBL" id="CATNWA010012156">
    <property type="protein sequence ID" value="CAI9562914.1"/>
    <property type="molecule type" value="Genomic_DNA"/>
</dbReference>
<reference evidence="6" key="1">
    <citation type="submission" date="2023-05" db="EMBL/GenBank/DDBJ databases">
        <authorList>
            <person name="Stuckert A."/>
        </authorList>
    </citation>
    <scope>NUCLEOTIDE SEQUENCE</scope>
</reference>
<keyword evidence="7" id="KW-1185">Reference proteome</keyword>
<keyword evidence="1 3" id="KW-0547">Nucleotide-binding</keyword>
<dbReference type="Gene3D" id="3.40.850.10">
    <property type="entry name" value="Kinesin motor domain"/>
    <property type="match status" value="1"/>
</dbReference>
<dbReference type="PRINTS" id="PR00380">
    <property type="entry name" value="KINESINHEAVY"/>
</dbReference>
<evidence type="ECO:0000259" key="5">
    <source>
        <dbReference type="PROSITE" id="PS50067"/>
    </source>
</evidence>